<keyword evidence="2" id="KW-1185">Reference proteome</keyword>
<dbReference type="HOGENOM" id="CLU_2367743_0_0_3"/>
<proteinExistence type="predicted"/>
<sequence>MSHRYILKDTQPQLCEDLEKWAMWYGSSSHQIASDRIGNISVSTAFIGIAMGEVDGLPILFETLVSPSGEVQRHATYQQALQGHARIVEDASGSRLEN</sequence>
<evidence type="ECO:0000313" key="1">
    <source>
        <dbReference type="EMBL" id="AFY93102.1"/>
    </source>
</evidence>
<name>K9UDA8_CHAP6</name>
<accession>K9UDA8</accession>
<dbReference type="STRING" id="1173020.Cha6605_1998"/>
<protein>
    <submittedName>
        <fullName evidence="1">Uncharacterized protein</fullName>
    </submittedName>
</protein>
<gene>
    <name evidence="1" type="ORF">Cha6605_1998</name>
</gene>
<reference evidence="1 2" key="1">
    <citation type="submission" date="2012-05" db="EMBL/GenBank/DDBJ databases">
        <title>Finished chromosome of genome of Chamaesiphon sp. PCC 6605.</title>
        <authorList>
            <consortium name="US DOE Joint Genome Institute"/>
            <person name="Gugger M."/>
            <person name="Coursin T."/>
            <person name="Rippka R."/>
            <person name="Tandeau De Marsac N."/>
            <person name="Huntemann M."/>
            <person name="Wei C.-L."/>
            <person name="Han J."/>
            <person name="Detter J.C."/>
            <person name="Han C."/>
            <person name="Tapia R."/>
            <person name="Chen A."/>
            <person name="Kyrpides N."/>
            <person name="Mavromatis K."/>
            <person name="Markowitz V."/>
            <person name="Szeto E."/>
            <person name="Ivanova N."/>
            <person name="Pagani I."/>
            <person name="Pati A."/>
            <person name="Goodwin L."/>
            <person name="Nordberg H.P."/>
            <person name="Cantor M.N."/>
            <person name="Hua S.X."/>
            <person name="Woyke T."/>
            <person name="Kerfeld C.A."/>
        </authorList>
    </citation>
    <scope>NUCLEOTIDE SEQUENCE [LARGE SCALE GENOMIC DNA]</scope>
    <source>
        <strain evidence="2">ATCC 27169 / PCC 6605</strain>
    </source>
</reference>
<organism evidence="1 2">
    <name type="scientific">Chamaesiphon minutus (strain ATCC 27169 / PCC 6605)</name>
    <dbReference type="NCBI Taxonomy" id="1173020"/>
    <lineage>
        <taxon>Bacteria</taxon>
        <taxon>Bacillati</taxon>
        <taxon>Cyanobacteriota</taxon>
        <taxon>Cyanophyceae</taxon>
        <taxon>Gomontiellales</taxon>
        <taxon>Chamaesiphonaceae</taxon>
        <taxon>Chamaesiphon</taxon>
    </lineage>
</organism>
<dbReference type="eggNOG" id="ENOG5033FR1">
    <property type="taxonomic scope" value="Bacteria"/>
</dbReference>
<dbReference type="AlphaFoldDB" id="K9UDA8"/>
<dbReference type="RefSeq" id="WP_015159266.1">
    <property type="nucleotide sequence ID" value="NC_019697.1"/>
</dbReference>
<dbReference type="EMBL" id="CP003600">
    <property type="protein sequence ID" value="AFY93102.1"/>
    <property type="molecule type" value="Genomic_DNA"/>
</dbReference>
<dbReference type="Proteomes" id="UP000010366">
    <property type="component" value="Chromosome"/>
</dbReference>
<evidence type="ECO:0000313" key="2">
    <source>
        <dbReference type="Proteomes" id="UP000010366"/>
    </source>
</evidence>
<dbReference type="KEGG" id="cmp:Cha6605_1998"/>